<sequence>MIISTALSMNQTPISNSTRTAYRQRNRVHSSKPWQRFRCATNASLTINESKQPFGGAIVTKLAGSAKILKGEHHIIPLLGPGKGTVHSELPFGASLECVKQASLKGQHTPLCRREERSGTGTDDAVASSRIIDVLYVLAGTGTVETADGAVRELHAGDSLVAWHTTTELRPISGAAQPPAVLKFHIPASALKLPPGATAAPSPSHVDMQILVNNCLGDYDGELSQQEVANILSRVQQRAPKAISQLHNKQPKSSPQTAEMGTASSIGRDEFYNHLTPRHHQQAQATALKPFGVFRNFLPVVARHLGRMVHHVAAPAAGAFLMLRFAQAQHRTAARAPEASAVLMGPADAVAEPTEASSRRPQPQLQQQQQQGCGVVFTPPQRTNSSLQSPTGCVLLQRALEEFKAFRFPRQTNKLAFVFDPAELGLSLSFGVEVFEPGHRTPLHIHRAAHEVFFVLAGEGIAFCNGQRFPVRPGDCVVFPPRAVHGIDNISSQSKLYCLQLMTPNEAFVEHVKSGEEMGRLDDEDLCYLTSRHC</sequence>
<dbReference type="PANTHER" id="PTHR43346:SF1">
    <property type="entry name" value="QUERCETIN 2,3-DIOXYGENASE-RELATED"/>
    <property type="match status" value="1"/>
</dbReference>
<dbReference type="InterPro" id="IPR011051">
    <property type="entry name" value="RmlC_Cupin_sf"/>
</dbReference>
<dbReference type="SMART" id="SM00835">
    <property type="entry name" value="Cupin_1"/>
    <property type="match status" value="1"/>
</dbReference>
<dbReference type="InterPro" id="IPR014710">
    <property type="entry name" value="RmlC-like_jellyroll"/>
</dbReference>
<dbReference type="InterPro" id="IPR013096">
    <property type="entry name" value="Cupin_2"/>
</dbReference>
<gene>
    <name evidence="3" type="ORF">VaNZ11_004689</name>
</gene>
<dbReference type="Gene3D" id="2.60.120.10">
    <property type="entry name" value="Jelly Rolls"/>
    <property type="match status" value="1"/>
</dbReference>
<dbReference type="Proteomes" id="UP001165090">
    <property type="component" value="Unassembled WGS sequence"/>
</dbReference>
<feature type="region of interest" description="Disordered" evidence="1">
    <location>
        <begin position="240"/>
        <end position="260"/>
    </location>
</feature>
<accession>A0ABQ5RYJ0</accession>
<dbReference type="SUPFAM" id="SSF51182">
    <property type="entry name" value="RmlC-like cupins"/>
    <property type="match status" value="1"/>
</dbReference>
<feature type="compositionally biased region" description="Low complexity" evidence="1">
    <location>
        <begin position="361"/>
        <end position="371"/>
    </location>
</feature>
<feature type="domain" description="Cupin type-1" evidence="2">
    <location>
        <begin position="406"/>
        <end position="519"/>
    </location>
</feature>
<evidence type="ECO:0000313" key="3">
    <source>
        <dbReference type="EMBL" id="GLI62106.1"/>
    </source>
</evidence>
<name>A0ABQ5RYJ0_9CHLO</name>
<organism evidence="3 4">
    <name type="scientific">Volvox africanus</name>
    <dbReference type="NCBI Taxonomy" id="51714"/>
    <lineage>
        <taxon>Eukaryota</taxon>
        <taxon>Viridiplantae</taxon>
        <taxon>Chlorophyta</taxon>
        <taxon>core chlorophytes</taxon>
        <taxon>Chlorophyceae</taxon>
        <taxon>CS clade</taxon>
        <taxon>Chlamydomonadales</taxon>
        <taxon>Volvocaceae</taxon>
        <taxon>Volvox</taxon>
    </lineage>
</organism>
<reference evidence="3 4" key="1">
    <citation type="journal article" date="2023" name="IScience">
        <title>Expanded male sex-determining region conserved during the evolution of homothallism in the green alga Volvox.</title>
        <authorList>
            <person name="Yamamoto K."/>
            <person name="Matsuzaki R."/>
            <person name="Mahakham W."/>
            <person name="Heman W."/>
            <person name="Sekimoto H."/>
            <person name="Kawachi M."/>
            <person name="Minakuchi Y."/>
            <person name="Toyoda A."/>
            <person name="Nozaki H."/>
        </authorList>
    </citation>
    <scope>NUCLEOTIDE SEQUENCE [LARGE SCALE GENOMIC DNA]</scope>
    <source>
        <strain evidence="3 4">NIES-4468</strain>
    </source>
</reference>
<evidence type="ECO:0000259" key="2">
    <source>
        <dbReference type="SMART" id="SM00835"/>
    </source>
</evidence>
<feature type="compositionally biased region" description="Polar residues" evidence="1">
    <location>
        <begin position="245"/>
        <end position="260"/>
    </location>
</feature>
<protein>
    <recommendedName>
        <fullName evidence="2">Cupin type-1 domain-containing protein</fullName>
    </recommendedName>
</protein>
<keyword evidence="4" id="KW-1185">Reference proteome</keyword>
<dbReference type="EMBL" id="BSDZ01000011">
    <property type="protein sequence ID" value="GLI62106.1"/>
    <property type="molecule type" value="Genomic_DNA"/>
</dbReference>
<evidence type="ECO:0000256" key="1">
    <source>
        <dbReference type="SAM" id="MobiDB-lite"/>
    </source>
</evidence>
<proteinExistence type="predicted"/>
<dbReference type="CDD" id="cd06987">
    <property type="entry name" value="cupin_MAE_RS03005"/>
    <property type="match status" value="1"/>
</dbReference>
<dbReference type="PANTHER" id="PTHR43346">
    <property type="entry name" value="LIGAND BINDING DOMAIN PROTEIN, PUTATIVE (AFU_ORTHOLOGUE AFUA_6G14370)-RELATED"/>
    <property type="match status" value="1"/>
</dbReference>
<dbReference type="Pfam" id="PF07883">
    <property type="entry name" value="Cupin_2"/>
    <property type="match status" value="1"/>
</dbReference>
<dbReference type="InterPro" id="IPR052538">
    <property type="entry name" value="Flavonoid_dioxygenase-like"/>
</dbReference>
<evidence type="ECO:0000313" key="4">
    <source>
        <dbReference type="Proteomes" id="UP001165090"/>
    </source>
</evidence>
<feature type="region of interest" description="Disordered" evidence="1">
    <location>
        <begin position="349"/>
        <end position="371"/>
    </location>
</feature>
<comment type="caution">
    <text evidence="3">The sequence shown here is derived from an EMBL/GenBank/DDBJ whole genome shotgun (WGS) entry which is preliminary data.</text>
</comment>
<dbReference type="InterPro" id="IPR006045">
    <property type="entry name" value="Cupin_1"/>
</dbReference>